<dbReference type="eggNOG" id="ENOG502TJ06">
    <property type="taxonomic scope" value="Eukaryota"/>
</dbReference>
<feature type="chain" id="PRO_5003405483" description="CC domain-containing protein" evidence="1">
    <location>
        <begin position="19"/>
        <end position="96"/>
    </location>
</feature>
<dbReference type="AlphaFoldDB" id="G0NLC6"/>
<feature type="domain" description="CC" evidence="2">
    <location>
        <begin position="56"/>
        <end position="87"/>
    </location>
</feature>
<feature type="signal peptide" evidence="1">
    <location>
        <begin position="1"/>
        <end position="18"/>
    </location>
</feature>
<proteinExistence type="predicted"/>
<dbReference type="InParanoid" id="G0NLC6"/>
<dbReference type="Proteomes" id="UP000008068">
    <property type="component" value="Unassembled WGS sequence"/>
</dbReference>
<dbReference type="InterPro" id="IPR007026">
    <property type="entry name" value="CC_domain"/>
</dbReference>
<keyword evidence="4" id="KW-1185">Reference proteome</keyword>
<dbReference type="EMBL" id="GL379904">
    <property type="protein sequence ID" value="EGT33252.1"/>
    <property type="molecule type" value="Genomic_DNA"/>
</dbReference>
<dbReference type="OrthoDB" id="5804981at2759"/>
<dbReference type="Pfam" id="PF04942">
    <property type="entry name" value="CC"/>
    <property type="match status" value="2"/>
</dbReference>
<dbReference type="OMA" id="GCCPNSD"/>
<evidence type="ECO:0000259" key="2">
    <source>
        <dbReference type="Pfam" id="PF04942"/>
    </source>
</evidence>
<dbReference type="HOGENOM" id="CLU_172046_0_0_1"/>
<organism evidence="4">
    <name type="scientific">Caenorhabditis brenneri</name>
    <name type="common">Nematode worm</name>
    <dbReference type="NCBI Taxonomy" id="135651"/>
    <lineage>
        <taxon>Eukaryota</taxon>
        <taxon>Metazoa</taxon>
        <taxon>Ecdysozoa</taxon>
        <taxon>Nematoda</taxon>
        <taxon>Chromadorea</taxon>
        <taxon>Rhabditida</taxon>
        <taxon>Rhabditina</taxon>
        <taxon>Rhabditomorpha</taxon>
        <taxon>Rhabditoidea</taxon>
        <taxon>Rhabditidae</taxon>
        <taxon>Peloderinae</taxon>
        <taxon>Caenorhabditis</taxon>
    </lineage>
</organism>
<dbReference type="FunCoup" id="G0NLC6">
    <property type="interactions" value="1047"/>
</dbReference>
<evidence type="ECO:0000256" key="1">
    <source>
        <dbReference type="SAM" id="SignalP"/>
    </source>
</evidence>
<feature type="domain" description="CC" evidence="2">
    <location>
        <begin position="17"/>
        <end position="50"/>
    </location>
</feature>
<name>G0NLC6_CAEBE</name>
<accession>G0NLC6</accession>
<evidence type="ECO:0000313" key="3">
    <source>
        <dbReference type="EMBL" id="EGT33252.1"/>
    </source>
</evidence>
<protein>
    <recommendedName>
        <fullName evidence="2">CC domain-containing protein</fullName>
    </recommendedName>
</protein>
<sequence>MFKVIAISALFLVFTIEAANLACKFNSNTVAVDGACPDGTTLIGKTCCAKDDVFDVDAHTCSSEPMPAVDGYCPFGFILVAKGCCPNSDAKATEKK</sequence>
<reference evidence="4" key="1">
    <citation type="submission" date="2011-07" db="EMBL/GenBank/DDBJ databases">
        <authorList>
            <consortium name="Caenorhabditis brenneri Sequencing and Analysis Consortium"/>
            <person name="Wilson R.K."/>
        </authorList>
    </citation>
    <scope>NUCLEOTIDE SEQUENCE [LARGE SCALE GENOMIC DNA]</scope>
    <source>
        <strain evidence="4">PB2801</strain>
    </source>
</reference>
<keyword evidence="1" id="KW-0732">Signal</keyword>
<gene>
    <name evidence="3" type="ORF">CAEBREN_15698</name>
</gene>
<evidence type="ECO:0000313" key="4">
    <source>
        <dbReference type="Proteomes" id="UP000008068"/>
    </source>
</evidence>